<organism evidence="1 2">
    <name type="scientific">Pseudoroseomonas cervicalis ATCC 49957</name>
    <dbReference type="NCBI Taxonomy" id="525371"/>
    <lineage>
        <taxon>Bacteria</taxon>
        <taxon>Pseudomonadati</taxon>
        <taxon>Pseudomonadota</taxon>
        <taxon>Alphaproteobacteria</taxon>
        <taxon>Acetobacterales</taxon>
        <taxon>Roseomonadaceae</taxon>
        <taxon>Roseomonas</taxon>
    </lineage>
</organism>
<dbReference type="Pfam" id="PF11985">
    <property type="entry name" value="Phage_Mu_Gp27"/>
    <property type="match status" value="1"/>
</dbReference>
<keyword evidence="2" id="KW-1185">Reference proteome</keyword>
<protein>
    <submittedName>
        <fullName evidence="1">Uncharacterized protein</fullName>
    </submittedName>
</protein>
<evidence type="ECO:0000313" key="1">
    <source>
        <dbReference type="EMBL" id="EFH11618.1"/>
    </source>
</evidence>
<proteinExistence type="predicted"/>
<dbReference type="Proteomes" id="UP000005324">
    <property type="component" value="Unassembled WGS sequence"/>
</dbReference>
<evidence type="ECO:0000313" key="2">
    <source>
        <dbReference type="Proteomes" id="UP000005324"/>
    </source>
</evidence>
<dbReference type="RefSeq" id="WP_007004594.1">
    <property type="nucleotide sequence ID" value="NZ_GG770779.1"/>
</dbReference>
<dbReference type="HOGENOM" id="CLU_120444_1_0_5"/>
<comment type="caution">
    <text evidence="1">The sequence shown here is derived from an EMBL/GenBank/DDBJ whole genome shotgun (WGS) entry which is preliminary data.</text>
</comment>
<sequence length="199" mass="21994">MSRRPSTVARLPPAVREEISRLRESGRTIDEIMGHLRLMDVRTVSRSAMGRYVQRLDAAGERLRRTRMITEGLKSKLAETPESQLTSVNVELLQSWIYDFLSSADVDGEEGDAAKLLLRDPKNLTKFSEAVERLTKASRHNLEFVARAEQRAADRARKAALDQAAAEAERGARQAGLSAEAASALRRSVLGLRAKAPTA</sequence>
<accession>D5RM66</accession>
<dbReference type="OrthoDB" id="7210668at2"/>
<dbReference type="InterPro" id="IPR021874">
    <property type="entry name" value="Phage_Mu_Gp27"/>
</dbReference>
<gene>
    <name evidence="1" type="ORF">HMPREF0731_2177</name>
</gene>
<reference evidence="1 2" key="1">
    <citation type="submission" date="2010-04" db="EMBL/GenBank/DDBJ databases">
        <authorList>
            <person name="Qin X."/>
            <person name="Bachman B."/>
            <person name="Battles P."/>
            <person name="Bell A."/>
            <person name="Bess C."/>
            <person name="Bickham C."/>
            <person name="Chaboub L."/>
            <person name="Chen D."/>
            <person name="Coyle M."/>
            <person name="Deiros D.R."/>
            <person name="Dinh H."/>
            <person name="Forbes L."/>
            <person name="Fowler G."/>
            <person name="Francisco L."/>
            <person name="Fu Q."/>
            <person name="Gubbala S."/>
            <person name="Hale W."/>
            <person name="Han Y."/>
            <person name="Hemphill L."/>
            <person name="Highlander S.K."/>
            <person name="Hirani K."/>
            <person name="Hogues M."/>
            <person name="Jackson L."/>
            <person name="Jakkamsetti A."/>
            <person name="Javaid M."/>
            <person name="Jiang H."/>
            <person name="Korchina V."/>
            <person name="Kovar C."/>
            <person name="Lara F."/>
            <person name="Lee S."/>
            <person name="Mata R."/>
            <person name="Mathew T."/>
            <person name="Moen C."/>
            <person name="Morales K."/>
            <person name="Munidasa M."/>
            <person name="Nazareth L."/>
            <person name="Ngo R."/>
            <person name="Nguyen L."/>
            <person name="Okwuonu G."/>
            <person name="Ongeri F."/>
            <person name="Patil S."/>
            <person name="Petrosino J."/>
            <person name="Pham C."/>
            <person name="Pham P."/>
            <person name="Pu L.-L."/>
            <person name="Puazo M."/>
            <person name="Raj R."/>
            <person name="Reid J."/>
            <person name="Rouhana J."/>
            <person name="Saada N."/>
            <person name="Shang Y."/>
            <person name="Simmons D."/>
            <person name="Thornton R."/>
            <person name="Warren J."/>
            <person name="Weissenberger G."/>
            <person name="Zhang J."/>
            <person name="Zhang L."/>
            <person name="Zhou C."/>
            <person name="Zhu D."/>
            <person name="Muzny D."/>
            <person name="Worley K."/>
            <person name="Gibbs R."/>
        </authorList>
    </citation>
    <scope>NUCLEOTIDE SEQUENCE [LARGE SCALE GENOMIC DNA]</scope>
    <source>
        <strain evidence="1 2">ATCC 49957</strain>
    </source>
</reference>
<dbReference type="EMBL" id="ADVL01000351">
    <property type="protein sequence ID" value="EFH11618.1"/>
    <property type="molecule type" value="Genomic_DNA"/>
</dbReference>
<name>D5RM66_9PROT</name>
<dbReference type="AlphaFoldDB" id="D5RM66"/>